<dbReference type="HOGENOM" id="CLU_045683_1_1_4"/>
<name>V8QXA0_9BURK</name>
<comment type="similarity">
    <text evidence="1">Belongs to the UPF0065 (bug) family.</text>
</comment>
<dbReference type="PANTHER" id="PTHR42928:SF5">
    <property type="entry name" value="BLR1237 PROTEIN"/>
    <property type="match status" value="1"/>
</dbReference>
<dbReference type="PATRIC" id="fig|1424334.3.peg.736"/>
<dbReference type="PIRSF" id="PIRSF017082">
    <property type="entry name" value="YflP"/>
    <property type="match status" value="1"/>
</dbReference>
<evidence type="ECO:0000256" key="1">
    <source>
        <dbReference type="ARBA" id="ARBA00006987"/>
    </source>
</evidence>
<sequence>MNLIRHAIALGISWLPLLAFAGGDYPIKPIRVIVPYAPGGSDLYIRPLQERLQEKLGQPIVVENVGGAGGVVGSSRVATSKPDGYTVLFAGSGAIITSPKVTGATYTWRDFAPVANVISIPFTLVTRSGTQIKNFDDFLAQAKAEPGQITYASPGHGTSTQIAADAMAKTAAVSIQEVPYQGGGPAITALLSGIVDSALATPSIIVPQVKAGKLIALAVTGEQRFAPSMEVPTLREKGVDVAVVSRYGFYMPRNTPPEIVRKFSDAVRYAVKDKHYVDLMRESYNEIEFLAPADYEKAMQAEDSYFTKLMQDMGMKIK</sequence>
<organism evidence="2 3">
    <name type="scientific">Advenella kashmirensis W13003</name>
    <dbReference type="NCBI Taxonomy" id="1424334"/>
    <lineage>
        <taxon>Bacteria</taxon>
        <taxon>Pseudomonadati</taxon>
        <taxon>Pseudomonadota</taxon>
        <taxon>Betaproteobacteria</taxon>
        <taxon>Burkholderiales</taxon>
        <taxon>Alcaligenaceae</taxon>
    </lineage>
</organism>
<dbReference type="STRING" id="1424334.W822_03660"/>
<proteinExistence type="inferred from homology"/>
<dbReference type="EMBL" id="AYXT01000001">
    <property type="protein sequence ID" value="ETF04277.1"/>
    <property type="molecule type" value="Genomic_DNA"/>
</dbReference>
<reference evidence="2 3" key="1">
    <citation type="journal article" date="2014" name="Genome Announc.">
        <title>Draft Genome Sequence of Advenella kashmirensis Strain W13003, a Polycyclic Aromatic Hydrocarbon-Degrading Bacterium.</title>
        <authorList>
            <person name="Wang X."/>
            <person name="Jin D."/>
            <person name="Zhou L."/>
            <person name="Wu L."/>
            <person name="An W."/>
            <person name="Zhao L."/>
        </authorList>
    </citation>
    <scope>NUCLEOTIDE SEQUENCE [LARGE SCALE GENOMIC DNA]</scope>
    <source>
        <strain evidence="2 3">W13003</strain>
    </source>
</reference>
<evidence type="ECO:0000313" key="3">
    <source>
        <dbReference type="Proteomes" id="UP000018733"/>
    </source>
</evidence>
<dbReference type="InterPro" id="IPR042100">
    <property type="entry name" value="Bug_dom1"/>
</dbReference>
<keyword evidence="3" id="KW-1185">Reference proteome</keyword>
<dbReference type="eggNOG" id="COG3181">
    <property type="taxonomic scope" value="Bacteria"/>
</dbReference>
<dbReference type="Pfam" id="PF03401">
    <property type="entry name" value="TctC"/>
    <property type="match status" value="1"/>
</dbReference>
<comment type="caution">
    <text evidence="2">The sequence shown here is derived from an EMBL/GenBank/DDBJ whole genome shotgun (WGS) entry which is preliminary data.</text>
</comment>
<evidence type="ECO:0000313" key="2">
    <source>
        <dbReference type="EMBL" id="ETF04277.1"/>
    </source>
</evidence>
<dbReference type="InterPro" id="IPR005064">
    <property type="entry name" value="BUG"/>
</dbReference>
<dbReference type="Gene3D" id="3.40.190.150">
    <property type="entry name" value="Bordetella uptake gene, domain 1"/>
    <property type="match status" value="1"/>
</dbReference>
<dbReference type="Proteomes" id="UP000018733">
    <property type="component" value="Unassembled WGS sequence"/>
</dbReference>
<protein>
    <submittedName>
        <fullName evidence="2">ABC transporter substrate-binding protein</fullName>
    </submittedName>
</protein>
<dbReference type="Gene3D" id="3.40.190.10">
    <property type="entry name" value="Periplasmic binding protein-like II"/>
    <property type="match status" value="1"/>
</dbReference>
<dbReference type="PANTHER" id="PTHR42928">
    <property type="entry name" value="TRICARBOXYLATE-BINDING PROTEIN"/>
    <property type="match status" value="1"/>
</dbReference>
<dbReference type="RefSeq" id="WP_024003798.1">
    <property type="nucleotide sequence ID" value="NZ_KI650979.1"/>
</dbReference>
<dbReference type="CDD" id="cd07012">
    <property type="entry name" value="PBP2_Bug_TTT"/>
    <property type="match status" value="1"/>
</dbReference>
<accession>V8QXA0</accession>
<dbReference type="AlphaFoldDB" id="V8QXA0"/>
<dbReference type="SUPFAM" id="SSF53850">
    <property type="entry name" value="Periplasmic binding protein-like II"/>
    <property type="match status" value="1"/>
</dbReference>
<gene>
    <name evidence="2" type="ORF">W822_03660</name>
</gene>